<feature type="compositionally biased region" description="Basic residues" evidence="6">
    <location>
        <begin position="139"/>
        <end position="150"/>
    </location>
</feature>
<keyword evidence="1" id="KW-0479">Metal-binding</keyword>
<keyword evidence="9" id="KW-1185">Reference proteome</keyword>
<feature type="compositionally biased region" description="Polar residues" evidence="6">
    <location>
        <begin position="113"/>
        <end position="122"/>
    </location>
</feature>
<evidence type="ECO:0000313" key="8">
    <source>
        <dbReference type="EMBL" id="CAL1277419.1"/>
    </source>
</evidence>
<evidence type="ECO:0000259" key="7">
    <source>
        <dbReference type="PROSITE" id="PS50157"/>
    </source>
</evidence>
<feature type="domain" description="C2H2-type" evidence="7">
    <location>
        <begin position="391"/>
        <end position="418"/>
    </location>
</feature>
<feature type="compositionally biased region" description="Polar residues" evidence="6">
    <location>
        <begin position="243"/>
        <end position="264"/>
    </location>
</feature>
<keyword evidence="4" id="KW-0862">Zinc</keyword>
<accession>A0AAV2A051</accession>
<reference evidence="8 9" key="1">
    <citation type="submission" date="2024-04" db="EMBL/GenBank/DDBJ databases">
        <authorList>
            <person name="Rising A."/>
            <person name="Reimegard J."/>
            <person name="Sonavane S."/>
            <person name="Akerstrom W."/>
            <person name="Nylinder S."/>
            <person name="Hedman E."/>
            <person name="Kallberg Y."/>
        </authorList>
    </citation>
    <scope>NUCLEOTIDE SEQUENCE [LARGE SCALE GENOMIC DNA]</scope>
</reference>
<keyword evidence="2" id="KW-0677">Repeat</keyword>
<dbReference type="GO" id="GO:0008270">
    <property type="term" value="F:zinc ion binding"/>
    <property type="evidence" value="ECO:0007669"/>
    <property type="project" value="UniProtKB-KW"/>
</dbReference>
<dbReference type="SMART" id="SM00355">
    <property type="entry name" value="ZnF_C2H2"/>
    <property type="match status" value="5"/>
</dbReference>
<dbReference type="SUPFAM" id="SSF57667">
    <property type="entry name" value="beta-beta-alpha zinc fingers"/>
    <property type="match status" value="1"/>
</dbReference>
<evidence type="ECO:0000256" key="5">
    <source>
        <dbReference type="PROSITE-ProRule" id="PRU00042"/>
    </source>
</evidence>
<evidence type="ECO:0000313" key="9">
    <source>
        <dbReference type="Proteomes" id="UP001497382"/>
    </source>
</evidence>
<dbReference type="Proteomes" id="UP001497382">
    <property type="component" value="Unassembled WGS sequence"/>
</dbReference>
<feature type="compositionally biased region" description="Basic and acidic residues" evidence="6">
    <location>
        <begin position="151"/>
        <end position="171"/>
    </location>
</feature>
<feature type="domain" description="C2H2-type" evidence="7">
    <location>
        <begin position="470"/>
        <end position="492"/>
    </location>
</feature>
<dbReference type="PANTHER" id="PTHR24379:SF121">
    <property type="entry name" value="C2H2-TYPE DOMAIN-CONTAINING PROTEIN"/>
    <property type="match status" value="1"/>
</dbReference>
<dbReference type="Gene3D" id="3.30.160.60">
    <property type="entry name" value="Classic Zinc Finger"/>
    <property type="match status" value="1"/>
</dbReference>
<name>A0AAV2A051_9ARAC</name>
<dbReference type="InterPro" id="IPR036236">
    <property type="entry name" value="Znf_C2H2_sf"/>
</dbReference>
<dbReference type="PROSITE" id="PS50157">
    <property type="entry name" value="ZINC_FINGER_C2H2_2"/>
    <property type="match status" value="4"/>
</dbReference>
<keyword evidence="3 5" id="KW-0863">Zinc-finger</keyword>
<feature type="region of interest" description="Disordered" evidence="6">
    <location>
        <begin position="97"/>
        <end position="179"/>
    </location>
</feature>
<dbReference type="InterPro" id="IPR013087">
    <property type="entry name" value="Znf_C2H2_type"/>
</dbReference>
<feature type="compositionally biased region" description="Basic and acidic residues" evidence="6">
    <location>
        <begin position="100"/>
        <end position="112"/>
    </location>
</feature>
<evidence type="ECO:0000256" key="2">
    <source>
        <dbReference type="ARBA" id="ARBA00022737"/>
    </source>
</evidence>
<evidence type="ECO:0000256" key="3">
    <source>
        <dbReference type="ARBA" id="ARBA00022771"/>
    </source>
</evidence>
<comment type="caution">
    <text evidence="8">The sequence shown here is derived from an EMBL/GenBank/DDBJ whole genome shotgun (WGS) entry which is preliminary data.</text>
</comment>
<evidence type="ECO:0000256" key="4">
    <source>
        <dbReference type="ARBA" id="ARBA00022833"/>
    </source>
</evidence>
<feature type="domain" description="C2H2-type" evidence="7">
    <location>
        <begin position="493"/>
        <end position="517"/>
    </location>
</feature>
<protein>
    <recommendedName>
        <fullName evidence="7">C2H2-type domain-containing protein</fullName>
    </recommendedName>
</protein>
<dbReference type="PROSITE" id="PS00028">
    <property type="entry name" value="ZINC_FINGER_C2H2_1"/>
    <property type="match status" value="4"/>
</dbReference>
<organism evidence="8 9">
    <name type="scientific">Larinioides sclopetarius</name>
    <dbReference type="NCBI Taxonomy" id="280406"/>
    <lineage>
        <taxon>Eukaryota</taxon>
        <taxon>Metazoa</taxon>
        <taxon>Ecdysozoa</taxon>
        <taxon>Arthropoda</taxon>
        <taxon>Chelicerata</taxon>
        <taxon>Arachnida</taxon>
        <taxon>Araneae</taxon>
        <taxon>Araneomorphae</taxon>
        <taxon>Entelegynae</taxon>
        <taxon>Araneoidea</taxon>
        <taxon>Araneidae</taxon>
        <taxon>Larinioides</taxon>
    </lineage>
</organism>
<sequence length="517" mass="59919">MPYSLTTESDNECPGDHVQAEDASIQRADQASIHLQQTRDASTQMTNEDYILLKQVRDASTRMTNKDIILLKQVRDASTQMTNEDLILLKQVRDASTQTTDKEFTSQEKTTRDTGVQISKRNLSVLEKTNLKGNNSTVKSKKQSSKKNRKRDMSSNKLLTHEKCPQKRSRPEISSLKQNVSLNLEERGCVNKDSRLSTSGTKNLIELDKSQATGNFPEFRNIEKSHFQNQGGQVHDNLILTKMSTPGQNNAPNKNISRNENSPAKVSEKEGLKRKIGFSIDDILAVPGTSRLQENVPQSNLSPEDLQNRLIQQSVEEMKKTPMCSICNKNISEHEEILKEKKILRCCQCRYSCNKVDFLLRHFCMVHIPEPFFCNICNVRFAEAGSHESEHKCDVCKREFQCITRLEDHYSVHEKYHDTFCRVCKDDIYNHGNKRKGRIVYKCCRKCPKEYDRKWKLQNHLYTHTTLRLFKCDYCEKRFIQKNNKRAHSKIHPKCEMCEKTFTDRNALDAHRLKEHK</sequence>
<dbReference type="EMBL" id="CAXIEN010000102">
    <property type="protein sequence ID" value="CAL1277419.1"/>
    <property type="molecule type" value="Genomic_DNA"/>
</dbReference>
<gene>
    <name evidence="8" type="ORF">LARSCL_LOCUS9213</name>
</gene>
<dbReference type="PANTHER" id="PTHR24379">
    <property type="entry name" value="KRAB AND ZINC FINGER DOMAIN-CONTAINING"/>
    <property type="match status" value="1"/>
</dbReference>
<proteinExistence type="predicted"/>
<dbReference type="AlphaFoldDB" id="A0AAV2A051"/>
<feature type="region of interest" description="Disordered" evidence="6">
    <location>
        <begin position="243"/>
        <end position="270"/>
    </location>
</feature>
<feature type="domain" description="C2H2-type" evidence="7">
    <location>
        <begin position="441"/>
        <end position="469"/>
    </location>
</feature>
<evidence type="ECO:0000256" key="6">
    <source>
        <dbReference type="SAM" id="MobiDB-lite"/>
    </source>
</evidence>
<evidence type="ECO:0000256" key="1">
    <source>
        <dbReference type="ARBA" id="ARBA00022723"/>
    </source>
</evidence>